<dbReference type="HOGENOM" id="CLU_2424584_0_0_6"/>
<feature type="chain" id="PRO_5003921559" evidence="1">
    <location>
        <begin position="23"/>
        <end position="91"/>
    </location>
</feature>
<evidence type="ECO:0000313" key="2">
    <source>
        <dbReference type="EMBL" id="EKT60069.1"/>
    </source>
</evidence>
<dbReference type="EMBL" id="AKKN01000005">
    <property type="protein sequence ID" value="EKT60069.1"/>
    <property type="molecule type" value="Genomic_DNA"/>
</dbReference>
<keyword evidence="3" id="KW-1185">Reference proteome</keyword>
<dbReference type="AlphaFoldDB" id="K8WHP9"/>
<proteinExistence type="predicted"/>
<organism evidence="2 3">
    <name type="scientific">Providencia sneebia DSM 19967</name>
    <dbReference type="NCBI Taxonomy" id="1141660"/>
    <lineage>
        <taxon>Bacteria</taxon>
        <taxon>Pseudomonadati</taxon>
        <taxon>Pseudomonadota</taxon>
        <taxon>Gammaproteobacteria</taxon>
        <taxon>Enterobacterales</taxon>
        <taxon>Morganellaceae</taxon>
        <taxon>Providencia</taxon>
    </lineage>
</organism>
<dbReference type="Proteomes" id="UP000010290">
    <property type="component" value="Chromosome"/>
</dbReference>
<keyword evidence="1" id="KW-0732">Signal</keyword>
<sequence>MKKGLISLVIFTLISISFFSIASNSTPSVEILLDKTESKFMREISLNSCHIDRVSEDIILFHMSNQEVTVERMLTSIVPSIFNLFNCNAKN</sequence>
<evidence type="ECO:0000313" key="3">
    <source>
        <dbReference type="Proteomes" id="UP000010290"/>
    </source>
</evidence>
<protein>
    <submittedName>
        <fullName evidence="2">Uncharacterized protein</fullName>
    </submittedName>
</protein>
<accession>K8WHP9</accession>
<name>K8WHP9_9GAMM</name>
<dbReference type="RefSeq" id="WP_008914776.1">
    <property type="nucleotide sequence ID" value="NZ_CM001773.1"/>
</dbReference>
<comment type="caution">
    <text evidence="2">The sequence shown here is derived from an EMBL/GenBank/DDBJ whole genome shotgun (WGS) entry which is preliminary data.</text>
</comment>
<evidence type="ECO:0000256" key="1">
    <source>
        <dbReference type="SAM" id="SignalP"/>
    </source>
</evidence>
<gene>
    <name evidence="2" type="ORF">OO7_04524</name>
</gene>
<reference evidence="2 3" key="1">
    <citation type="journal article" date="2012" name="BMC Genomics">
        <title>Comparative genomics of bacteria in the genus Providencia isolated from wild Drosophila melanogaster.</title>
        <authorList>
            <person name="Galac M.R."/>
            <person name="Lazzaro B.P."/>
        </authorList>
    </citation>
    <scope>NUCLEOTIDE SEQUENCE [LARGE SCALE GENOMIC DNA]</scope>
    <source>
        <strain evidence="2 3">DSM 19967</strain>
    </source>
</reference>
<feature type="signal peptide" evidence="1">
    <location>
        <begin position="1"/>
        <end position="22"/>
    </location>
</feature>